<reference evidence="2 3" key="1">
    <citation type="submission" date="2023-07" db="EMBL/GenBank/DDBJ databases">
        <title>Genomic Encyclopedia of Type Strains, Phase IV (KMG-IV): sequencing the most valuable type-strain genomes for metagenomic binning, comparative biology and taxonomic classification.</title>
        <authorList>
            <person name="Goeker M."/>
        </authorList>
    </citation>
    <scope>NUCLEOTIDE SEQUENCE [LARGE SCALE GENOMIC DNA]</scope>
    <source>
        <strain evidence="2 3">DSM 23494</strain>
    </source>
</reference>
<organism evidence="2 3">
    <name type="scientific">Cytobacillus purgationiresistens</name>
    <dbReference type="NCBI Taxonomy" id="863449"/>
    <lineage>
        <taxon>Bacteria</taxon>
        <taxon>Bacillati</taxon>
        <taxon>Bacillota</taxon>
        <taxon>Bacilli</taxon>
        <taxon>Bacillales</taxon>
        <taxon>Bacillaceae</taxon>
        <taxon>Cytobacillus</taxon>
    </lineage>
</organism>
<accession>A0ABU0ACF9</accession>
<evidence type="ECO:0000313" key="2">
    <source>
        <dbReference type="EMBL" id="MDQ0268936.1"/>
    </source>
</evidence>
<keyword evidence="1" id="KW-0812">Transmembrane</keyword>
<comment type="caution">
    <text evidence="2">The sequence shown here is derived from an EMBL/GenBank/DDBJ whole genome shotgun (WGS) entry which is preliminary data.</text>
</comment>
<keyword evidence="1" id="KW-1133">Transmembrane helix</keyword>
<dbReference type="Proteomes" id="UP001238088">
    <property type="component" value="Unassembled WGS sequence"/>
</dbReference>
<dbReference type="InterPro" id="IPR058724">
    <property type="entry name" value="YhzF"/>
</dbReference>
<name>A0ABU0ACF9_9BACI</name>
<feature type="transmembrane region" description="Helical" evidence="1">
    <location>
        <begin position="47"/>
        <end position="64"/>
    </location>
</feature>
<dbReference type="Pfam" id="PF26302">
    <property type="entry name" value="YhzF"/>
    <property type="match status" value="1"/>
</dbReference>
<gene>
    <name evidence="2" type="ORF">J2S17_000805</name>
</gene>
<protein>
    <submittedName>
        <fullName evidence="2">Uncharacterized protein</fullName>
    </submittedName>
</protein>
<proteinExistence type="predicted"/>
<sequence>MWKGERKQMAAIAFIISGFLFICGLLFLLSIKKPGFYPPRHLLKRRAMTSCGGGAIFLIIGMMMM</sequence>
<evidence type="ECO:0000256" key="1">
    <source>
        <dbReference type="SAM" id="Phobius"/>
    </source>
</evidence>
<keyword evidence="1" id="KW-0472">Membrane</keyword>
<dbReference type="EMBL" id="JAUSUB010000002">
    <property type="protein sequence ID" value="MDQ0268936.1"/>
    <property type="molecule type" value="Genomic_DNA"/>
</dbReference>
<feature type="transmembrane region" description="Helical" evidence="1">
    <location>
        <begin position="12"/>
        <end position="31"/>
    </location>
</feature>
<keyword evidence="3" id="KW-1185">Reference proteome</keyword>
<evidence type="ECO:0000313" key="3">
    <source>
        <dbReference type="Proteomes" id="UP001238088"/>
    </source>
</evidence>